<evidence type="ECO:0000313" key="2">
    <source>
        <dbReference type="Proteomes" id="UP001214043"/>
    </source>
</evidence>
<reference evidence="1" key="1">
    <citation type="submission" date="2023-02" db="EMBL/GenBank/DDBJ databases">
        <title>Genome sequence of Hyphococcus flavus.</title>
        <authorList>
            <person name="Rong J.-C."/>
            <person name="Zhao Q."/>
            <person name="Yi M."/>
            <person name="Wu J.-Y."/>
        </authorList>
    </citation>
    <scope>NUCLEOTIDE SEQUENCE</scope>
    <source>
        <strain evidence="1">MCCC 1K03223</strain>
    </source>
</reference>
<dbReference type="RefSeq" id="WP_274492048.1">
    <property type="nucleotide sequence ID" value="NZ_CP118166.1"/>
</dbReference>
<proteinExistence type="predicted"/>
<dbReference type="KEGG" id="hfl:PUV54_09800"/>
<dbReference type="Proteomes" id="UP001214043">
    <property type="component" value="Chromosome"/>
</dbReference>
<organism evidence="1 2">
    <name type="scientific">Hyphococcus flavus</name>
    <dbReference type="NCBI Taxonomy" id="1866326"/>
    <lineage>
        <taxon>Bacteria</taxon>
        <taxon>Pseudomonadati</taxon>
        <taxon>Pseudomonadota</taxon>
        <taxon>Alphaproteobacteria</taxon>
        <taxon>Parvularculales</taxon>
        <taxon>Parvularculaceae</taxon>
        <taxon>Hyphococcus</taxon>
    </lineage>
</organism>
<name>A0AAF0CEZ0_9PROT</name>
<sequence length="223" mass="25949">MHESLREIPGRILETGLAALAQANMHAVFCDPGNEHWERISVLNAALAGELVLKAIIAREHPLLIFRDLFGLDDTTSDDLDINLLIKKGRTYNFERLPNLLWVAVGERIPDSKLYEEIQKVRNSIQHFCVPEHPDLRMLSLEFIYKNIDPLLEKHFDMCAIDFHEDHMIGYDYIVDCLISREILFNIPKEFEVHKINLEDRFSSCTSVYRSEMQKRIQNKADN</sequence>
<protein>
    <submittedName>
        <fullName evidence="1">Uncharacterized protein</fullName>
    </submittedName>
</protein>
<accession>A0AAF0CEZ0</accession>
<keyword evidence="2" id="KW-1185">Reference proteome</keyword>
<dbReference type="EMBL" id="CP118166">
    <property type="protein sequence ID" value="WDI30253.1"/>
    <property type="molecule type" value="Genomic_DNA"/>
</dbReference>
<dbReference type="AlphaFoldDB" id="A0AAF0CEZ0"/>
<gene>
    <name evidence="1" type="ORF">PUV54_09800</name>
</gene>
<evidence type="ECO:0000313" key="1">
    <source>
        <dbReference type="EMBL" id="WDI30253.1"/>
    </source>
</evidence>